<gene>
    <name evidence="1" type="ORF">C500_11605</name>
</gene>
<reference evidence="1 2" key="1">
    <citation type="journal article" date="2014" name="PLoS Genet.">
        <title>Phylogenetically driven sequencing of extremely halophilic archaea reveals strategies for static and dynamic osmo-response.</title>
        <authorList>
            <person name="Becker E.A."/>
            <person name="Seitzer P.M."/>
            <person name="Tritt A."/>
            <person name="Larsen D."/>
            <person name="Krusor M."/>
            <person name="Yao A.I."/>
            <person name="Wu D."/>
            <person name="Madern D."/>
            <person name="Eisen J.A."/>
            <person name="Darling A.E."/>
            <person name="Facciotti M.T."/>
        </authorList>
    </citation>
    <scope>NUCLEOTIDE SEQUENCE [LARGE SCALE GENOMIC DNA]</scope>
    <source>
        <strain evidence="2">ATCC 43099 / DSM 3394 / CCM 3739 / CIP 104546 / IAM 13178 / JCM 8861 / NBRC 102185 / NCIMB 2190 / MS3</strain>
    </source>
</reference>
<sequence length="54" mass="6301">EQLETWLVPILHPSYQDVWIGRLGYEPEEYLTAIRETVDECVERGRPSRAGVDK</sequence>
<organism evidence="1 2">
    <name type="scientific">Natrialba magadii (strain ATCC 43099 / DSM 3394 / CCM 3739 / CIP 104546 / IAM 13178 / JCM 8861 / NBRC 102185 / NCIMB 2190 / MS3)</name>
    <name type="common">Natronobacterium magadii</name>
    <dbReference type="NCBI Taxonomy" id="547559"/>
    <lineage>
        <taxon>Archaea</taxon>
        <taxon>Methanobacteriati</taxon>
        <taxon>Methanobacteriota</taxon>
        <taxon>Stenosarchaea group</taxon>
        <taxon>Halobacteria</taxon>
        <taxon>Halobacteriales</taxon>
        <taxon>Natrialbaceae</taxon>
        <taxon>Natrialba</taxon>
    </lineage>
</organism>
<name>L9UX95_NATMM</name>
<dbReference type="Proteomes" id="UP000011543">
    <property type="component" value="Unassembled WGS sequence"/>
</dbReference>
<feature type="non-terminal residue" evidence="1">
    <location>
        <position position="1"/>
    </location>
</feature>
<protein>
    <submittedName>
        <fullName evidence="1">Uracil-DNA glycosylase</fullName>
    </submittedName>
</protein>
<evidence type="ECO:0000313" key="2">
    <source>
        <dbReference type="Proteomes" id="UP000011543"/>
    </source>
</evidence>
<dbReference type="EMBL" id="AOHS01000037">
    <property type="protein sequence ID" value="ELY29361.1"/>
    <property type="molecule type" value="Genomic_DNA"/>
</dbReference>
<proteinExistence type="predicted"/>
<dbReference type="PATRIC" id="fig|547559.17.peg.2294"/>
<evidence type="ECO:0000313" key="1">
    <source>
        <dbReference type="EMBL" id="ELY29361.1"/>
    </source>
</evidence>
<accession>L9UX95</accession>
<comment type="caution">
    <text evidence="1">The sequence shown here is derived from an EMBL/GenBank/DDBJ whole genome shotgun (WGS) entry which is preliminary data.</text>
</comment>
<dbReference type="AlphaFoldDB" id="L9UX95"/>